<comment type="caution">
    <text evidence="2">The sequence shown here is derived from an EMBL/GenBank/DDBJ whole genome shotgun (WGS) entry which is preliminary data.</text>
</comment>
<name>A0A1E7K186_9ACTN</name>
<sequence length="183" mass="20034">MLLRRLHEPLELFTHSHVTADRPCKDSLVEYRMQVGGTWLTEPGLSGNSRGDPFVEHLRPLERPPDTEHRPRIRLSLEKSRNSVRCILTNHRRLGCKLHKAPGPVRKALPVHVRPEVDQQAARLEGIVEGAGQLRGGAGSGGAFQLGDPAGADEHPGGEVPLGPAAPFSEPFEVDTVEGRHAR</sequence>
<proteinExistence type="predicted"/>
<protein>
    <submittedName>
        <fullName evidence="2">Uncharacterized protein</fullName>
    </submittedName>
</protein>
<gene>
    <name evidence="2" type="ORF">AN217_07260</name>
</gene>
<dbReference type="EMBL" id="LJGV01000022">
    <property type="protein sequence ID" value="OEU97694.1"/>
    <property type="molecule type" value="Genomic_DNA"/>
</dbReference>
<reference evidence="2 3" key="1">
    <citation type="journal article" date="2016" name="Front. Microbiol.">
        <title>Comparative Genomics Analysis of Streptomyces Species Reveals Their Adaptation to the Marine Environment and Their Diversity at the Genomic Level.</title>
        <authorList>
            <person name="Tian X."/>
            <person name="Zhang Z."/>
            <person name="Yang T."/>
            <person name="Chen M."/>
            <person name="Li J."/>
            <person name="Chen F."/>
            <person name="Yang J."/>
            <person name="Li W."/>
            <person name="Zhang B."/>
            <person name="Zhang Z."/>
            <person name="Wu J."/>
            <person name="Zhang C."/>
            <person name="Long L."/>
            <person name="Xiao J."/>
        </authorList>
    </citation>
    <scope>NUCLEOTIDE SEQUENCE [LARGE SCALE GENOMIC DNA]</scope>
    <source>
        <strain evidence="2 3">SCSIO M10379</strain>
    </source>
</reference>
<dbReference type="Proteomes" id="UP000175829">
    <property type="component" value="Unassembled WGS sequence"/>
</dbReference>
<feature type="region of interest" description="Disordered" evidence="1">
    <location>
        <begin position="138"/>
        <end position="183"/>
    </location>
</feature>
<evidence type="ECO:0000313" key="3">
    <source>
        <dbReference type="Proteomes" id="UP000175829"/>
    </source>
</evidence>
<evidence type="ECO:0000313" key="2">
    <source>
        <dbReference type="EMBL" id="OEU97694.1"/>
    </source>
</evidence>
<accession>A0A1E7K186</accession>
<evidence type="ECO:0000256" key="1">
    <source>
        <dbReference type="SAM" id="MobiDB-lite"/>
    </source>
</evidence>
<organism evidence="2 3">
    <name type="scientific">Streptomyces qinglanensis</name>
    <dbReference type="NCBI Taxonomy" id="943816"/>
    <lineage>
        <taxon>Bacteria</taxon>
        <taxon>Bacillati</taxon>
        <taxon>Actinomycetota</taxon>
        <taxon>Actinomycetes</taxon>
        <taxon>Kitasatosporales</taxon>
        <taxon>Streptomycetaceae</taxon>
        <taxon>Streptomyces</taxon>
    </lineage>
</organism>
<dbReference type="AlphaFoldDB" id="A0A1E7K186"/>